<evidence type="ECO:0000313" key="1">
    <source>
        <dbReference type="EMBL" id="AUM14138.1"/>
    </source>
</evidence>
<organism evidence="1 2">
    <name type="scientific">Ketobacter alkanivorans</name>
    <dbReference type="NCBI Taxonomy" id="1917421"/>
    <lineage>
        <taxon>Bacteria</taxon>
        <taxon>Pseudomonadati</taxon>
        <taxon>Pseudomonadota</taxon>
        <taxon>Gammaproteobacteria</taxon>
        <taxon>Pseudomonadales</taxon>
        <taxon>Ketobacteraceae</taxon>
        <taxon>Ketobacter</taxon>
    </lineage>
</organism>
<keyword evidence="2" id="KW-1185">Reference proteome</keyword>
<gene>
    <name evidence="1" type="ORF">Kalk_17660</name>
</gene>
<protein>
    <submittedName>
        <fullName evidence="1">Uncharacterized protein</fullName>
    </submittedName>
</protein>
<dbReference type="Proteomes" id="UP000235116">
    <property type="component" value="Chromosome"/>
</dbReference>
<dbReference type="AlphaFoldDB" id="A0A2K9LP75"/>
<accession>A0A2K9LP75</accession>
<dbReference type="EMBL" id="CP022684">
    <property type="protein sequence ID" value="AUM14138.1"/>
    <property type="molecule type" value="Genomic_DNA"/>
</dbReference>
<proteinExistence type="predicted"/>
<evidence type="ECO:0000313" key="2">
    <source>
        <dbReference type="Proteomes" id="UP000235116"/>
    </source>
</evidence>
<dbReference type="RefSeq" id="WP_101895513.1">
    <property type="nucleotide sequence ID" value="NZ_CP022684.1"/>
</dbReference>
<reference evidence="2" key="1">
    <citation type="submission" date="2017-08" db="EMBL/GenBank/DDBJ databases">
        <title>Direct submision.</title>
        <authorList>
            <person name="Kim S.-J."/>
            <person name="Rhee S.-K."/>
        </authorList>
    </citation>
    <scope>NUCLEOTIDE SEQUENCE [LARGE SCALE GENOMIC DNA]</scope>
    <source>
        <strain evidence="2">GI5</strain>
    </source>
</reference>
<dbReference type="OrthoDB" id="119229at2"/>
<name>A0A2K9LP75_9GAMM</name>
<sequence>MTTITASTISDDTLHLDQLSSMQVDELDSLYRQGTLPSSFNTLNGTPKGRMLAIRTLDQTPLFGPISLLSKAKVFPWEGKSFNATSDCTGTGINRINLTLLKQQWFPFNTRVEPSVIDGKDCIYLDYDLPENPWFVRKIRDELREVSPGLFLGPAMWKTGDNEAALVLWFAIDTTQ</sequence>
<dbReference type="KEGG" id="kak:Kalk_17660"/>